<evidence type="ECO:0000313" key="2">
    <source>
        <dbReference type="EMBL" id="KAF8701003.1"/>
    </source>
</evidence>
<feature type="region of interest" description="Disordered" evidence="1">
    <location>
        <begin position="1"/>
        <end position="55"/>
    </location>
</feature>
<feature type="compositionally biased region" description="Polar residues" evidence="1">
    <location>
        <begin position="12"/>
        <end position="30"/>
    </location>
</feature>
<protein>
    <submittedName>
        <fullName evidence="2">Uncharacterized protein</fullName>
    </submittedName>
</protein>
<gene>
    <name evidence="2" type="ORF">HU200_033895</name>
</gene>
<sequence length="178" mass="18402">MPHAGFPASWASPAQESGGQASWAPPSQQPGVPAASPANGSGQSQSQSQPPALGKTFEEFLMDAGVLNEWAGDDLVLQGLMQDLQAALGQVVPDAPMAAAASLGGVGPPPPPPRPGAGAVGPFSGPSRYQVGLYMAQAQEEEDEEEPVGSAGRDPADARARRIRRMGKRREARARHGY</sequence>
<feature type="compositionally biased region" description="Low complexity" evidence="1">
    <location>
        <begin position="33"/>
        <end position="52"/>
    </location>
</feature>
<name>A0A835BQZ0_9POAL</name>
<evidence type="ECO:0000313" key="3">
    <source>
        <dbReference type="Proteomes" id="UP000636709"/>
    </source>
</evidence>
<feature type="compositionally biased region" description="Basic residues" evidence="1">
    <location>
        <begin position="161"/>
        <end position="178"/>
    </location>
</feature>
<comment type="caution">
    <text evidence="2">The sequence shown here is derived from an EMBL/GenBank/DDBJ whole genome shotgun (WGS) entry which is preliminary data.</text>
</comment>
<organism evidence="2 3">
    <name type="scientific">Digitaria exilis</name>
    <dbReference type="NCBI Taxonomy" id="1010633"/>
    <lineage>
        <taxon>Eukaryota</taxon>
        <taxon>Viridiplantae</taxon>
        <taxon>Streptophyta</taxon>
        <taxon>Embryophyta</taxon>
        <taxon>Tracheophyta</taxon>
        <taxon>Spermatophyta</taxon>
        <taxon>Magnoliopsida</taxon>
        <taxon>Liliopsida</taxon>
        <taxon>Poales</taxon>
        <taxon>Poaceae</taxon>
        <taxon>PACMAD clade</taxon>
        <taxon>Panicoideae</taxon>
        <taxon>Panicodae</taxon>
        <taxon>Paniceae</taxon>
        <taxon>Anthephorinae</taxon>
        <taxon>Digitaria</taxon>
    </lineage>
</organism>
<dbReference type="AlphaFoldDB" id="A0A835BQZ0"/>
<dbReference type="Proteomes" id="UP000636709">
    <property type="component" value="Unassembled WGS sequence"/>
</dbReference>
<dbReference type="EMBL" id="JACEFO010001823">
    <property type="protein sequence ID" value="KAF8701003.1"/>
    <property type="molecule type" value="Genomic_DNA"/>
</dbReference>
<feature type="region of interest" description="Disordered" evidence="1">
    <location>
        <begin position="100"/>
        <end position="178"/>
    </location>
</feature>
<proteinExistence type="predicted"/>
<keyword evidence="3" id="KW-1185">Reference proteome</keyword>
<dbReference type="OrthoDB" id="696913at2759"/>
<reference evidence="2" key="1">
    <citation type="submission" date="2020-07" db="EMBL/GenBank/DDBJ databases">
        <title>Genome sequence and genetic diversity analysis of an under-domesticated orphan crop, white fonio (Digitaria exilis).</title>
        <authorList>
            <person name="Bennetzen J.L."/>
            <person name="Chen S."/>
            <person name="Ma X."/>
            <person name="Wang X."/>
            <person name="Yssel A.E.J."/>
            <person name="Chaluvadi S.R."/>
            <person name="Johnson M."/>
            <person name="Gangashetty P."/>
            <person name="Hamidou F."/>
            <person name="Sanogo M.D."/>
            <person name="Zwaenepoel A."/>
            <person name="Wallace J."/>
            <person name="Van De Peer Y."/>
            <person name="Van Deynze A."/>
        </authorList>
    </citation>
    <scope>NUCLEOTIDE SEQUENCE</scope>
    <source>
        <tissue evidence="2">Leaves</tissue>
    </source>
</reference>
<accession>A0A835BQZ0</accession>
<evidence type="ECO:0000256" key="1">
    <source>
        <dbReference type="SAM" id="MobiDB-lite"/>
    </source>
</evidence>